<keyword evidence="3" id="KW-1133">Transmembrane helix</keyword>
<reference evidence="6 7" key="1">
    <citation type="submission" date="2010-05" db="EMBL/GenBank/DDBJ databases">
        <title>The Genome Sequence of Thecamonas trahens ATCC 50062.</title>
        <authorList>
            <consortium name="The Broad Institute Genome Sequencing Platform"/>
            <person name="Russ C."/>
            <person name="Cuomo C."/>
            <person name="Shea T."/>
            <person name="Young S.K."/>
            <person name="Zeng Q."/>
            <person name="Koehrsen M."/>
            <person name="Haas B."/>
            <person name="Borodovsky M."/>
            <person name="Guigo R."/>
            <person name="Alvarado L."/>
            <person name="Berlin A."/>
            <person name="Bochicchio J."/>
            <person name="Borenstein D."/>
            <person name="Chapman S."/>
            <person name="Chen Z."/>
            <person name="Freedman E."/>
            <person name="Gellesch M."/>
            <person name="Goldberg J."/>
            <person name="Griggs A."/>
            <person name="Gujja S."/>
            <person name="Heilman E."/>
            <person name="Heiman D."/>
            <person name="Hepburn T."/>
            <person name="Howarth C."/>
            <person name="Jen D."/>
            <person name="Larson L."/>
            <person name="Mehta T."/>
            <person name="Park D."/>
            <person name="Pearson M."/>
            <person name="Roberts A."/>
            <person name="Saif S."/>
            <person name="Shenoy N."/>
            <person name="Sisk P."/>
            <person name="Stolte C."/>
            <person name="Sykes S."/>
            <person name="Thomson T."/>
            <person name="Walk T."/>
            <person name="White J."/>
            <person name="Yandava C."/>
            <person name="Burger G."/>
            <person name="Gray M.W."/>
            <person name="Holland P.W.H."/>
            <person name="King N."/>
            <person name="Lang F.B.F."/>
            <person name="Roger A.J."/>
            <person name="Ruiz-Trillo I."/>
            <person name="Lander E."/>
            <person name="Nusbaum C."/>
        </authorList>
    </citation>
    <scope>NUCLEOTIDE SEQUENCE [LARGE SCALE GENOMIC DNA]</scope>
    <source>
        <strain evidence="6 7">ATCC 50062</strain>
    </source>
</reference>
<keyword evidence="7" id="KW-1185">Reference proteome</keyword>
<feature type="compositionally biased region" description="Gly residues" evidence="2">
    <location>
        <begin position="360"/>
        <end position="371"/>
    </location>
</feature>
<feature type="region of interest" description="Disordered" evidence="2">
    <location>
        <begin position="730"/>
        <end position="854"/>
    </location>
</feature>
<proteinExistence type="predicted"/>
<accession>A0A0L0DMQ9</accession>
<keyword evidence="4" id="KW-0732">Signal</keyword>
<protein>
    <recommendedName>
        <fullName evidence="5">DUF7789 domain-containing protein</fullName>
    </recommendedName>
</protein>
<organism evidence="6 7">
    <name type="scientific">Thecamonas trahens ATCC 50062</name>
    <dbReference type="NCBI Taxonomy" id="461836"/>
    <lineage>
        <taxon>Eukaryota</taxon>
        <taxon>Apusozoa</taxon>
        <taxon>Apusomonadida</taxon>
        <taxon>Apusomonadidae</taxon>
        <taxon>Thecamonas</taxon>
    </lineage>
</organism>
<feature type="transmembrane region" description="Helical" evidence="3">
    <location>
        <begin position="231"/>
        <end position="254"/>
    </location>
</feature>
<feature type="region of interest" description="Disordered" evidence="2">
    <location>
        <begin position="872"/>
        <end position="913"/>
    </location>
</feature>
<feature type="region of interest" description="Disordered" evidence="2">
    <location>
        <begin position="355"/>
        <end position="375"/>
    </location>
</feature>
<dbReference type="PANTHER" id="PTHR34391">
    <property type="entry name" value="UPF0658 GOLGI APPARATUS MEMBRANE PROTEIN C1952.10C-RELATED"/>
    <property type="match status" value="1"/>
</dbReference>
<dbReference type="Proteomes" id="UP000054408">
    <property type="component" value="Unassembled WGS sequence"/>
</dbReference>
<feature type="transmembrane region" description="Helical" evidence="3">
    <location>
        <begin position="130"/>
        <end position="154"/>
    </location>
</feature>
<evidence type="ECO:0000313" key="7">
    <source>
        <dbReference type="Proteomes" id="UP000054408"/>
    </source>
</evidence>
<feature type="transmembrane region" description="Helical" evidence="3">
    <location>
        <begin position="30"/>
        <end position="49"/>
    </location>
</feature>
<name>A0A0L0DMQ9_THETB</name>
<feature type="compositionally biased region" description="Pro residues" evidence="2">
    <location>
        <begin position="743"/>
        <end position="754"/>
    </location>
</feature>
<feature type="transmembrane region" description="Helical" evidence="3">
    <location>
        <begin position="86"/>
        <end position="109"/>
    </location>
</feature>
<dbReference type="eggNOG" id="ENOG502RXYE">
    <property type="taxonomic scope" value="Eukaryota"/>
</dbReference>
<sequence>MVVSAILLGVVIAIIDDISSEPDTPQRDARIVYAILLIVSLVFFVLFAWDAVLFENSIQLVTFLLFSVLMCIYAFVQLVGDISNGLLIAQFTVLFLGVVTVFFLGFKVYSEFGWSVYKKVGADPRMRALYRTYLILVTLVKLDFALAIILIAQNTALALETDDPEFALNICAVLLVIAYTIIVVLAVRQESNPAMYLFFILSPLEPSYIIFKIVRFLTVKNKGYDKLPRGQLVSSGVVAILLRVILCGVAFQCWRNFGRGLTRYVTGSGAAPDDRRQSVGKGTQLEPAKRRSTYDVNSLGSCRAGCGCWKCVLNASLSKTERPSPLTSSARVGAGDGSRADSLALSLSALSSSLSSSAVGRGGDGDGGGGQSLAATSGVHDQIARLHALIMAESEARLRSERALEAALDAQANALARLGDRVSVLDSRMNTASAAMGEVERAVAMARGERERAATGSQSGERATPQARLGESMQVAGRLAAVEEMLAATTARMEARIATIRESSSESSSEVARLSATVSSLSAMVSAELLAAAHSADKLSASLDARLATHTAHMTGLAAAASTAAPSSAINDVADSIQALEARCEELEQRAVSATTATATLQDALMVADDDRAQLVERVQCLESAAEEARQKPAPVPMEATGLISSDGSLGASPELRLDTLETEVGAIADNVREALAVADEAAHVARDAGASTATVESTIREVADDVRSLQIEVQTLSARLTVAEKTLRAQPSSGYARGNLDPHPPARPLPTQPQPFESLSLDQRDDWEQELQSSRSPSPSPMATPTTWGMSPSPSPSPPPVSLDPDPQIEAEPQGTDTPSVRKRIRVRTRPGARSGRQPATTPARVSSGRLPHELSGLDELLSDDLDLEEHILSPGESNMAGSTIEAFDDDDGSESSFDPAAILQAGADQLL</sequence>
<dbReference type="PANTHER" id="PTHR34391:SF1">
    <property type="entry name" value="UPF0658 GOLGI APPARATUS MEMBRANE PROTEIN C1952.10C-RELATED"/>
    <property type="match status" value="1"/>
</dbReference>
<gene>
    <name evidence="6" type="ORF">AMSG_12205</name>
</gene>
<feature type="transmembrane region" description="Helical" evidence="3">
    <location>
        <begin position="166"/>
        <end position="187"/>
    </location>
</feature>
<feature type="coiled-coil region" evidence="1">
    <location>
        <begin position="700"/>
        <end position="727"/>
    </location>
</feature>
<feature type="compositionally biased region" description="Basic residues" evidence="2">
    <location>
        <begin position="822"/>
        <end position="832"/>
    </location>
</feature>
<feature type="compositionally biased region" description="Pro residues" evidence="2">
    <location>
        <begin position="794"/>
        <end position="803"/>
    </location>
</feature>
<evidence type="ECO:0000256" key="2">
    <source>
        <dbReference type="SAM" id="MobiDB-lite"/>
    </source>
</evidence>
<keyword evidence="1" id="KW-0175">Coiled coil</keyword>
<evidence type="ECO:0000256" key="3">
    <source>
        <dbReference type="SAM" id="Phobius"/>
    </source>
</evidence>
<feature type="chain" id="PRO_5005537686" description="DUF7789 domain-containing protein" evidence="4">
    <location>
        <begin position="21"/>
        <end position="913"/>
    </location>
</feature>
<dbReference type="EMBL" id="GL349480">
    <property type="protein sequence ID" value="KNC53326.1"/>
    <property type="molecule type" value="Genomic_DNA"/>
</dbReference>
<feature type="transmembrane region" description="Helical" evidence="3">
    <location>
        <begin position="61"/>
        <end position="80"/>
    </location>
</feature>
<dbReference type="Pfam" id="PF25044">
    <property type="entry name" value="DUF7789"/>
    <property type="match status" value="1"/>
</dbReference>
<feature type="signal peptide" evidence="4">
    <location>
        <begin position="1"/>
        <end position="20"/>
    </location>
</feature>
<dbReference type="GO" id="GO:0005794">
    <property type="term" value="C:Golgi apparatus"/>
    <property type="evidence" value="ECO:0007669"/>
    <property type="project" value="TreeGrafter"/>
</dbReference>
<feature type="coiled-coil region" evidence="1">
    <location>
        <begin position="570"/>
        <end position="632"/>
    </location>
</feature>
<evidence type="ECO:0000256" key="4">
    <source>
        <dbReference type="SAM" id="SignalP"/>
    </source>
</evidence>
<evidence type="ECO:0000256" key="1">
    <source>
        <dbReference type="SAM" id="Coils"/>
    </source>
</evidence>
<feature type="domain" description="DUF7789" evidence="5">
    <location>
        <begin position="120"/>
        <end position="249"/>
    </location>
</feature>
<dbReference type="RefSeq" id="XP_013754604.1">
    <property type="nucleotide sequence ID" value="XM_013899150.1"/>
</dbReference>
<dbReference type="InterPro" id="IPR056691">
    <property type="entry name" value="DUF7789"/>
</dbReference>
<dbReference type="AlphaFoldDB" id="A0A0L0DMQ9"/>
<dbReference type="InterPro" id="IPR040410">
    <property type="entry name" value="UPF0658_Golgi"/>
</dbReference>
<dbReference type="OrthoDB" id="2448307at2759"/>
<keyword evidence="3" id="KW-0472">Membrane</keyword>
<feature type="region of interest" description="Disordered" evidence="2">
    <location>
        <begin position="448"/>
        <end position="468"/>
    </location>
</feature>
<evidence type="ECO:0000259" key="5">
    <source>
        <dbReference type="Pfam" id="PF25044"/>
    </source>
</evidence>
<keyword evidence="3" id="KW-0812">Transmembrane</keyword>
<evidence type="ECO:0000313" key="6">
    <source>
        <dbReference type="EMBL" id="KNC53326.1"/>
    </source>
</evidence>
<dbReference type="GeneID" id="25570120"/>